<sequence>MRRSPPQPRQQQQPTHATSSSTCRPPSLPPRPAPVPPPPPPPKEVRYPFGVQNDLGQVILHGGTTTPSSTREGPAWTVDPPPRSSPGPGPAPPPPGPHSPTGAQGQAQGRGSPPFTRLHPRLSPSRTSLQSGSLQCSLASSTADLTADALQLEKAIRDNDTAKVRRFLNLHHDKFQVNLHGSLLDKSSSDSQSQDVEILLRKSKTLLDR</sequence>
<name>A0A9C6WL72_FRAOC</name>
<dbReference type="RefSeq" id="XP_052120002.1">
    <property type="nucleotide sequence ID" value="XM_052264042.1"/>
</dbReference>
<proteinExistence type="predicted"/>
<evidence type="ECO:0000313" key="3">
    <source>
        <dbReference type="RefSeq" id="XP_052120002.1"/>
    </source>
</evidence>
<dbReference type="OrthoDB" id="269822at2759"/>
<reference evidence="3" key="1">
    <citation type="submission" date="2025-08" db="UniProtKB">
        <authorList>
            <consortium name="RefSeq"/>
        </authorList>
    </citation>
    <scope>IDENTIFICATION</scope>
    <source>
        <tissue evidence="3">Whole organism</tissue>
    </source>
</reference>
<dbReference type="AlphaFoldDB" id="A0A9C6WL72"/>
<protein>
    <submittedName>
        <fullName evidence="3">Uncharacterized protein LOC113218297</fullName>
    </submittedName>
</protein>
<dbReference type="GeneID" id="113218297"/>
<gene>
    <name evidence="3" type="primary">LOC113218297</name>
</gene>
<keyword evidence="2" id="KW-1185">Reference proteome</keyword>
<feature type="compositionally biased region" description="Pro residues" evidence="1">
    <location>
        <begin position="79"/>
        <end position="98"/>
    </location>
</feature>
<evidence type="ECO:0000256" key="1">
    <source>
        <dbReference type="SAM" id="MobiDB-lite"/>
    </source>
</evidence>
<feature type="compositionally biased region" description="Pro residues" evidence="1">
    <location>
        <begin position="26"/>
        <end position="42"/>
    </location>
</feature>
<organism evidence="2 3">
    <name type="scientific">Frankliniella occidentalis</name>
    <name type="common">Western flower thrips</name>
    <name type="synonym">Euthrips occidentalis</name>
    <dbReference type="NCBI Taxonomy" id="133901"/>
    <lineage>
        <taxon>Eukaryota</taxon>
        <taxon>Metazoa</taxon>
        <taxon>Ecdysozoa</taxon>
        <taxon>Arthropoda</taxon>
        <taxon>Hexapoda</taxon>
        <taxon>Insecta</taxon>
        <taxon>Pterygota</taxon>
        <taxon>Neoptera</taxon>
        <taxon>Paraneoptera</taxon>
        <taxon>Thysanoptera</taxon>
        <taxon>Terebrantia</taxon>
        <taxon>Thripoidea</taxon>
        <taxon>Thripidae</taxon>
        <taxon>Frankliniella</taxon>
    </lineage>
</organism>
<accession>A0A9C6WL72</accession>
<feature type="region of interest" description="Disordered" evidence="1">
    <location>
        <begin position="1"/>
        <end position="132"/>
    </location>
</feature>
<dbReference type="Proteomes" id="UP000504606">
    <property type="component" value="Unplaced"/>
</dbReference>
<evidence type="ECO:0000313" key="2">
    <source>
        <dbReference type="Proteomes" id="UP000504606"/>
    </source>
</evidence>
<dbReference type="KEGG" id="foc:113218297"/>
<feature type="compositionally biased region" description="Polar residues" evidence="1">
    <location>
        <begin position="15"/>
        <end position="24"/>
    </location>
</feature>